<reference evidence="10 11" key="1">
    <citation type="submission" date="2016-10" db="EMBL/GenBank/DDBJ databases">
        <title>Complete Genome Sequence of Peptococcaceae strain DCMF.</title>
        <authorList>
            <person name="Edwards R.J."/>
            <person name="Holland S.I."/>
            <person name="Deshpande N.P."/>
            <person name="Wong Y.K."/>
            <person name="Ertan H."/>
            <person name="Manefield M."/>
            <person name="Russell T.L."/>
            <person name="Lee M.J."/>
        </authorList>
    </citation>
    <scope>NUCLEOTIDE SEQUENCE [LARGE SCALE GENOMIC DNA]</scope>
    <source>
        <strain evidence="10 11">DCMF</strain>
    </source>
</reference>
<dbReference type="Pfam" id="PF02108">
    <property type="entry name" value="FliH"/>
    <property type="match status" value="1"/>
</dbReference>
<accession>A0A3G1KTE1</accession>
<dbReference type="GO" id="GO:0071973">
    <property type="term" value="P:bacterial-type flagellum-dependent cell motility"/>
    <property type="evidence" value="ECO:0007669"/>
    <property type="project" value="InterPro"/>
</dbReference>
<keyword evidence="8" id="KW-1006">Bacterial flagellum protein export</keyword>
<keyword evidence="11" id="KW-1185">Reference proteome</keyword>
<dbReference type="GO" id="GO:0044781">
    <property type="term" value="P:bacterial-type flagellum organization"/>
    <property type="evidence" value="ECO:0007669"/>
    <property type="project" value="UniProtKB-KW"/>
</dbReference>
<proteinExistence type="inferred from homology"/>
<dbReference type="InterPro" id="IPR018035">
    <property type="entry name" value="Flagellar_FliH/T3SS_HrpE"/>
</dbReference>
<gene>
    <name evidence="10" type="ORF">DCMF_13625</name>
</gene>
<dbReference type="GO" id="GO:0003774">
    <property type="term" value="F:cytoskeletal motor activity"/>
    <property type="evidence" value="ECO:0007669"/>
    <property type="project" value="InterPro"/>
</dbReference>
<protein>
    <recommendedName>
        <fullName evidence="9">Flagellar assembly protein FliH/Type III secretion system HrpE domain-containing protein</fullName>
    </recommendedName>
</protein>
<sequence length="235" mass="26617">MEKEKNFSSSPTVVKSWTIEEDAGHFVLAAEQPAFEHNPEGLLEQEVSDILAKAKLEAQSILDSAYRDGYQQGQKKGHQEGYAEGFRKGEEEGLKKTEESFRQALEVLYHTEKWRKERIFEIETEIKRLAVSISEKIIHTQLTLDDHVIIQIAKTALDALVNPKFINVYVNPKDGDCLMTTKKKLSEELKENIPLKIVKNPDLPPGSCWVETDKGTLDASVNAQILELRKTLEIA</sequence>
<evidence type="ECO:0000256" key="2">
    <source>
        <dbReference type="ARBA" id="ARBA00004496"/>
    </source>
</evidence>
<feature type="domain" description="Flagellar assembly protein FliH/Type III secretion system HrpE" evidence="9">
    <location>
        <begin position="102"/>
        <end position="225"/>
    </location>
</feature>
<evidence type="ECO:0000256" key="7">
    <source>
        <dbReference type="ARBA" id="ARBA00022927"/>
    </source>
</evidence>
<dbReference type="PRINTS" id="PR01003">
    <property type="entry name" value="FLGFLIH"/>
</dbReference>
<dbReference type="InterPro" id="IPR000563">
    <property type="entry name" value="Flag_FliH"/>
</dbReference>
<evidence type="ECO:0000256" key="1">
    <source>
        <dbReference type="ARBA" id="ARBA00003041"/>
    </source>
</evidence>
<evidence type="ECO:0000256" key="6">
    <source>
        <dbReference type="ARBA" id="ARBA00022795"/>
    </source>
</evidence>
<dbReference type="Proteomes" id="UP000323521">
    <property type="component" value="Chromosome"/>
</dbReference>
<comment type="function">
    <text evidence="1">Needed for flagellar regrowth and assembly.</text>
</comment>
<dbReference type="EMBL" id="CP017634">
    <property type="protein sequence ID" value="ATW25664.1"/>
    <property type="molecule type" value="Genomic_DNA"/>
</dbReference>
<dbReference type="GO" id="GO:0015031">
    <property type="term" value="P:protein transport"/>
    <property type="evidence" value="ECO:0007669"/>
    <property type="project" value="UniProtKB-KW"/>
</dbReference>
<dbReference type="AlphaFoldDB" id="A0A3G1KTE1"/>
<evidence type="ECO:0000313" key="10">
    <source>
        <dbReference type="EMBL" id="ATW25664.1"/>
    </source>
</evidence>
<evidence type="ECO:0000313" key="11">
    <source>
        <dbReference type="Proteomes" id="UP000323521"/>
    </source>
</evidence>
<keyword evidence="6" id="KW-1005">Bacterial flagellum biogenesis</keyword>
<name>A0A3G1KTE1_FORW1</name>
<evidence type="ECO:0000256" key="5">
    <source>
        <dbReference type="ARBA" id="ARBA00022490"/>
    </source>
</evidence>
<dbReference type="PANTHER" id="PTHR34982">
    <property type="entry name" value="YOP PROTEINS TRANSLOCATION PROTEIN L"/>
    <property type="match status" value="1"/>
</dbReference>
<comment type="similarity">
    <text evidence="3">Belongs to the FliH family.</text>
</comment>
<keyword evidence="5" id="KW-0963">Cytoplasm</keyword>
<comment type="subcellular location">
    <subcellularLocation>
        <location evidence="2">Cytoplasm</location>
    </subcellularLocation>
</comment>
<organism evidence="10 11">
    <name type="scientific">Formimonas warabiya</name>
    <dbReference type="NCBI Taxonomy" id="1761012"/>
    <lineage>
        <taxon>Bacteria</taxon>
        <taxon>Bacillati</taxon>
        <taxon>Bacillota</taxon>
        <taxon>Clostridia</taxon>
        <taxon>Eubacteriales</taxon>
        <taxon>Peptococcaceae</taxon>
        <taxon>Candidatus Formimonas</taxon>
    </lineage>
</organism>
<evidence type="ECO:0000256" key="4">
    <source>
        <dbReference type="ARBA" id="ARBA00022448"/>
    </source>
</evidence>
<evidence type="ECO:0000259" key="9">
    <source>
        <dbReference type="Pfam" id="PF02108"/>
    </source>
</evidence>
<evidence type="ECO:0000256" key="3">
    <source>
        <dbReference type="ARBA" id="ARBA00006602"/>
    </source>
</evidence>
<dbReference type="InterPro" id="IPR051472">
    <property type="entry name" value="T3SS_Stator/FliH"/>
</dbReference>
<evidence type="ECO:0000256" key="8">
    <source>
        <dbReference type="ARBA" id="ARBA00023225"/>
    </source>
</evidence>
<keyword evidence="4" id="KW-0813">Transport</keyword>
<dbReference type="GO" id="GO:0005829">
    <property type="term" value="C:cytosol"/>
    <property type="evidence" value="ECO:0007669"/>
    <property type="project" value="TreeGrafter"/>
</dbReference>
<keyword evidence="7" id="KW-0653">Protein transport</keyword>
<dbReference type="GO" id="GO:0009288">
    <property type="term" value="C:bacterial-type flagellum"/>
    <property type="evidence" value="ECO:0007669"/>
    <property type="project" value="InterPro"/>
</dbReference>
<dbReference type="PANTHER" id="PTHR34982:SF1">
    <property type="entry name" value="FLAGELLAR ASSEMBLY PROTEIN FLIH"/>
    <property type="match status" value="1"/>
</dbReference>
<dbReference type="KEGG" id="fwa:DCMF_13625"/>